<keyword evidence="3" id="KW-1185">Reference proteome</keyword>
<feature type="region of interest" description="Disordered" evidence="1">
    <location>
        <begin position="1"/>
        <end position="24"/>
    </location>
</feature>
<dbReference type="Proteomes" id="UP000009081">
    <property type="component" value="Plasmid megaplasmid"/>
</dbReference>
<gene>
    <name evidence="2" type="ordered locus">MexAM1_META2p0283</name>
</gene>
<dbReference type="HOGENOM" id="CLU_3421061_0_0_5"/>
<evidence type="ECO:0000313" key="3">
    <source>
        <dbReference type="Proteomes" id="UP000009081"/>
    </source>
</evidence>
<evidence type="ECO:0000256" key="1">
    <source>
        <dbReference type="SAM" id="MobiDB-lite"/>
    </source>
</evidence>
<keyword evidence="2" id="KW-0614">Plasmid</keyword>
<dbReference type="AlphaFoldDB" id="C5B3Y2"/>
<evidence type="ECO:0000313" key="2">
    <source>
        <dbReference type="EMBL" id="ACS43164.1"/>
    </source>
</evidence>
<dbReference type="KEGG" id="mea:Mex_2p0283"/>
<name>C5B3Y2_METEA</name>
<protein>
    <submittedName>
        <fullName evidence="2">Uncharacterized protein</fullName>
    </submittedName>
</protein>
<organism evidence="2 3">
    <name type="scientific">Methylorubrum extorquens (strain ATCC 14718 / DSM 1338 / JCM 2805 / NCIMB 9133 / AM1)</name>
    <name type="common">Methylobacterium extorquens</name>
    <dbReference type="NCBI Taxonomy" id="272630"/>
    <lineage>
        <taxon>Bacteria</taxon>
        <taxon>Pseudomonadati</taxon>
        <taxon>Pseudomonadota</taxon>
        <taxon>Alphaproteobacteria</taxon>
        <taxon>Hyphomicrobiales</taxon>
        <taxon>Methylobacteriaceae</taxon>
        <taxon>Methylorubrum</taxon>
    </lineage>
</organism>
<dbReference type="EMBL" id="CP001511">
    <property type="protein sequence ID" value="ACS43164.1"/>
    <property type="molecule type" value="Genomic_DNA"/>
</dbReference>
<feature type="compositionally biased region" description="Basic and acidic residues" evidence="1">
    <location>
        <begin position="1"/>
        <end position="16"/>
    </location>
</feature>
<sequence length="24" mass="2648">MRSSHPMELDLGEHNEVLGTPKGI</sequence>
<geneLocation type="plasmid" evidence="2 3">
    <name>megaplasmid</name>
</geneLocation>
<proteinExistence type="predicted"/>
<accession>C5B3Y2</accession>
<reference evidence="2 3" key="1">
    <citation type="journal article" date="2009" name="PLoS ONE">
        <title>Methylobacterium genome sequences: a reference blueprint to investigate microbial metabolism of C1 compounds from natural and industrial sources.</title>
        <authorList>
            <person name="Vuilleumier S."/>
            <person name="Chistoserdova L."/>
            <person name="Lee M.-C."/>
            <person name="Bringel F."/>
            <person name="Lajus A."/>
            <person name="Zhou Y."/>
            <person name="Gourion B."/>
            <person name="Barbe V."/>
            <person name="Chang J."/>
            <person name="Cruveiller S."/>
            <person name="Dossat C."/>
            <person name="Gillett W."/>
            <person name="Gruffaz C."/>
            <person name="Haugen E."/>
            <person name="Hourcade E."/>
            <person name="Levy R."/>
            <person name="Mangenot S."/>
            <person name="Muller E."/>
            <person name="Nadalig T."/>
            <person name="Pagni M."/>
            <person name="Penny C."/>
            <person name="Peyraud R."/>
            <person name="Robinson D.G."/>
            <person name="Roche D."/>
            <person name="Rouy Z."/>
            <person name="Saenampechek C."/>
            <person name="Salvignol G."/>
            <person name="Vallenet D."/>
            <person name="Wu Z."/>
            <person name="Marx C.J."/>
            <person name="Vorholt J.A."/>
            <person name="Olson M.V."/>
            <person name="Kaul R."/>
            <person name="Weissenbach J."/>
            <person name="Medigue C."/>
            <person name="Lidstrom M.E."/>
        </authorList>
    </citation>
    <scope>NUCLEOTIDE SEQUENCE [LARGE SCALE GENOMIC DNA]</scope>
    <source>
        <strain evidence="3">ATCC 14718 / DSM 1338 / JCM 2805 / NCIMB 9133 / AM1</strain>
    </source>
</reference>